<evidence type="ECO:0000259" key="1">
    <source>
        <dbReference type="Pfam" id="PF04273"/>
    </source>
</evidence>
<dbReference type="InterPro" id="IPR029021">
    <property type="entry name" value="Prot-tyrosine_phosphatase-like"/>
</dbReference>
<dbReference type="Proteomes" id="UP001307608">
    <property type="component" value="Chromosome"/>
</dbReference>
<dbReference type="InterPro" id="IPR005939">
    <property type="entry name" value="BLH_phosphatase-like"/>
</dbReference>
<reference evidence="2 3" key="1">
    <citation type="submission" date="2023-01" db="EMBL/GenBank/DDBJ databases">
        <title>Complete genome sequence of Marinomonas pontica strain 200518_36.</title>
        <authorList>
            <person name="Ueki S."/>
            <person name="Gajardo G."/>
            <person name="Maruyama F."/>
        </authorList>
    </citation>
    <scope>NUCLEOTIDE SEQUENCE [LARGE SCALE GENOMIC DNA]</scope>
    <source>
        <strain evidence="2 3">200518_36</strain>
    </source>
</reference>
<evidence type="ECO:0000313" key="2">
    <source>
        <dbReference type="EMBL" id="BDX03072.1"/>
    </source>
</evidence>
<dbReference type="Gene3D" id="3.90.190.10">
    <property type="entry name" value="Protein tyrosine phosphatase superfamily"/>
    <property type="match status" value="1"/>
</dbReference>
<protein>
    <submittedName>
        <fullName evidence="2">TIGR01244 family protein</fullName>
    </submittedName>
</protein>
<proteinExistence type="predicted"/>
<accession>A0ABM8FDB0</accession>
<organism evidence="2 3">
    <name type="scientific">Marinomonas pontica</name>
    <dbReference type="NCBI Taxonomy" id="264739"/>
    <lineage>
        <taxon>Bacteria</taxon>
        <taxon>Pseudomonadati</taxon>
        <taxon>Pseudomonadota</taxon>
        <taxon>Gammaproteobacteria</taxon>
        <taxon>Oceanospirillales</taxon>
        <taxon>Oceanospirillaceae</taxon>
        <taxon>Marinomonas</taxon>
    </lineage>
</organism>
<feature type="domain" description="Beta-lactamase hydrolase-like protein phosphatase-like" evidence="1">
    <location>
        <begin position="12"/>
        <end position="106"/>
    </location>
</feature>
<dbReference type="EMBL" id="AP027271">
    <property type="protein sequence ID" value="BDX03072.1"/>
    <property type="molecule type" value="Genomic_DNA"/>
</dbReference>
<dbReference type="Pfam" id="PF04273">
    <property type="entry name" value="BLH_phosphatase"/>
    <property type="match status" value="1"/>
</dbReference>
<sequence>MESPIQLDALYFVAPQIVADDLSELKAMGFERVINNRPDAESDGQPSGESLRVVAEALGLEYISNPIALPSLSQVEVDLQEKALNGDKKTLAFCRTGTRSSVLWVLLENSQGKEVESLTSYVSSKGFDLSRCSSAMAPLLKAK</sequence>
<name>A0ABM8FDB0_9GAMM</name>
<dbReference type="RefSeq" id="WP_338267280.1">
    <property type="nucleotide sequence ID" value="NZ_AP027271.1"/>
</dbReference>
<gene>
    <name evidence="2" type="ORF">MACH16_18200</name>
</gene>
<evidence type="ECO:0000313" key="3">
    <source>
        <dbReference type="Proteomes" id="UP001307608"/>
    </source>
</evidence>
<dbReference type="NCBIfam" id="TIGR01244">
    <property type="entry name" value="TIGR01244 family sulfur transferase"/>
    <property type="match status" value="1"/>
</dbReference>
<keyword evidence="3" id="KW-1185">Reference proteome</keyword>